<name>A0A821VSX6_9NEOP</name>
<dbReference type="Proteomes" id="UP000663880">
    <property type="component" value="Unassembled WGS sequence"/>
</dbReference>
<dbReference type="GO" id="GO:0016787">
    <property type="term" value="F:hydrolase activity"/>
    <property type="evidence" value="ECO:0007669"/>
    <property type="project" value="UniProtKB-KW"/>
</dbReference>
<protein>
    <recommendedName>
        <fullName evidence="9">DDE Tnp4 domain-containing protein</fullName>
    </recommendedName>
</protein>
<keyword evidence="6" id="KW-0378">Hydrolase</keyword>
<dbReference type="GO" id="GO:0046872">
    <property type="term" value="F:metal ion binding"/>
    <property type="evidence" value="ECO:0007669"/>
    <property type="project" value="UniProtKB-KW"/>
</dbReference>
<dbReference type="AlphaFoldDB" id="A0A821VSX6"/>
<evidence type="ECO:0000256" key="6">
    <source>
        <dbReference type="ARBA" id="ARBA00022801"/>
    </source>
</evidence>
<evidence type="ECO:0000259" key="9">
    <source>
        <dbReference type="Pfam" id="PF13359"/>
    </source>
</evidence>
<keyword evidence="7" id="KW-0539">Nucleus</keyword>
<comment type="caution">
    <text evidence="10">The sequence shown here is derived from an EMBL/GenBank/DDBJ whole genome shotgun (WGS) entry which is preliminary data.</text>
</comment>
<evidence type="ECO:0000256" key="2">
    <source>
        <dbReference type="ARBA" id="ARBA00004123"/>
    </source>
</evidence>
<dbReference type="Pfam" id="PF13359">
    <property type="entry name" value="DDE_Tnp_4"/>
    <property type="match status" value="1"/>
</dbReference>
<gene>
    <name evidence="10" type="ORF">PMACD_LOCUS12369</name>
</gene>
<evidence type="ECO:0000256" key="4">
    <source>
        <dbReference type="ARBA" id="ARBA00022722"/>
    </source>
</evidence>
<keyword evidence="4" id="KW-0540">Nuclease</keyword>
<accession>A0A821VSX6</accession>
<proteinExistence type="inferred from homology"/>
<organism evidence="10 11">
    <name type="scientific">Pieris macdunnoughi</name>
    <dbReference type="NCBI Taxonomy" id="345717"/>
    <lineage>
        <taxon>Eukaryota</taxon>
        <taxon>Metazoa</taxon>
        <taxon>Ecdysozoa</taxon>
        <taxon>Arthropoda</taxon>
        <taxon>Hexapoda</taxon>
        <taxon>Insecta</taxon>
        <taxon>Pterygota</taxon>
        <taxon>Neoptera</taxon>
        <taxon>Endopterygota</taxon>
        <taxon>Lepidoptera</taxon>
        <taxon>Glossata</taxon>
        <taxon>Ditrysia</taxon>
        <taxon>Papilionoidea</taxon>
        <taxon>Pieridae</taxon>
        <taxon>Pierinae</taxon>
        <taxon>Pieris</taxon>
    </lineage>
</organism>
<evidence type="ECO:0000256" key="5">
    <source>
        <dbReference type="ARBA" id="ARBA00022723"/>
    </source>
</evidence>
<reference evidence="10" key="1">
    <citation type="submission" date="2021-02" db="EMBL/GenBank/DDBJ databases">
        <authorList>
            <person name="Steward A R."/>
        </authorList>
    </citation>
    <scope>NUCLEOTIDE SEQUENCE</scope>
</reference>
<evidence type="ECO:0000313" key="11">
    <source>
        <dbReference type="Proteomes" id="UP000663880"/>
    </source>
</evidence>
<evidence type="ECO:0000256" key="1">
    <source>
        <dbReference type="ARBA" id="ARBA00001968"/>
    </source>
</evidence>
<comment type="similarity">
    <text evidence="3">Belongs to the HARBI1 family.</text>
</comment>
<dbReference type="GO" id="GO:0005634">
    <property type="term" value="C:nucleus"/>
    <property type="evidence" value="ECO:0007669"/>
    <property type="project" value="UniProtKB-SubCell"/>
</dbReference>
<dbReference type="EMBL" id="CAJOBZ010000047">
    <property type="protein sequence ID" value="CAF4913626.1"/>
    <property type="molecule type" value="Genomic_DNA"/>
</dbReference>
<dbReference type="PANTHER" id="PTHR22930">
    <property type="match status" value="1"/>
</dbReference>
<dbReference type="InterPro" id="IPR027806">
    <property type="entry name" value="HARBI1_dom"/>
</dbReference>
<dbReference type="InterPro" id="IPR045249">
    <property type="entry name" value="HARBI1-like"/>
</dbReference>
<evidence type="ECO:0000256" key="8">
    <source>
        <dbReference type="SAM" id="MobiDB-lite"/>
    </source>
</evidence>
<comment type="cofactor">
    <cofactor evidence="1">
        <name>a divalent metal cation</name>
        <dbReference type="ChEBI" id="CHEBI:60240"/>
    </cofactor>
</comment>
<dbReference type="PANTHER" id="PTHR22930:SF289">
    <property type="entry name" value="DDE TNP4 DOMAIN-CONTAINING PROTEIN-RELATED"/>
    <property type="match status" value="1"/>
</dbReference>
<dbReference type="GO" id="GO:0004518">
    <property type="term" value="F:nuclease activity"/>
    <property type="evidence" value="ECO:0007669"/>
    <property type="project" value="UniProtKB-KW"/>
</dbReference>
<keyword evidence="11" id="KW-1185">Reference proteome</keyword>
<dbReference type="OrthoDB" id="2430314at2759"/>
<feature type="domain" description="DDE Tnp4" evidence="9">
    <location>
        <begin position="201"/>
        <end position="350"/>
    </location>
</feature>
<sequence length="488" mass="54915">MNFELFTSDSDSDLEVLAMLSDWDSNSDSSDSIDDEDSNSSEESDNDNTFAGDNGITVYGEKPNGELHTIEENKNNPLKLRRVNYMQTLEDAEFTFTFRLSKTVIEPLLAEIMPYVRVTSARNNGVTPFHQLLLTLRFYAMGTMLSSVAEYVGVAKSTACRVVRDISSAIAMLYDKYVFMHMDGIEKFHSIAKFPKVVGVVDCMHVRIDSPRHDIGAEFRNPQGQFSLNVQAICDADLKIMNIAWQSGSYHDTVVFDNSPLKDEFESGHYKDCWLLGDNDFQNRWYLLTPILNPTSESERRYNDSHAKTRTAIERTLEVWKRRFPVLALTLRVSLPVIHSIITATAVLHNICIINNVVDVPPESATDEQDSGNIDNVASIENSGLDTDNIDNQILDAGEHFESGNYILDAGNILDSEVVTGNQLDAGNILDSQVVTGNQLDANNMYNGIDLQDVKDFDTQDDCQNLPRYCFDSNDFDMRGFVVNNYFK</sequence>
<evidence type="ECO:0000256" key="3">
    <source>
        <dbReference type="ARBA" id="ARBA00006958"/>
    </source>
</evidence>
<evidence type="ECO:0000313" key="10">
    <source>
        <dbReference type="EMBL" id="CAF4913626.1"/>
    </source>
</evidence>
<feature type="compositionally biased region" description="Acidic residues" evidence="8">
    <location>
        <begin position="31"/>
        <end position="46"/>
    </location>
</feature>
<comment type="subcellular location">
    <subcellularLocation>
        <location evidence="2">Nucleus</location>
    </subcellularLocation>
</comment>
<feature type="region of interest" description="Disordered" evidence="8">
    <location>
        <begin position="23"/>
        <end position="55"/>
    </location>
</feature>
<keyword evidence="5" id="KW-0479">Metal-binding</keyword>
<evidence type="ECO:0000256" key="7">
    <source>
        <dbReference type="ARBA" id="ARBA00023242"/>
    </source>
</evidence>